<feature type="compositionally biased region" description="Low complexity" evidence="1">
    <location>
        <begin position="123"/>
        <end position="134"/>
    </location>
</feature>
<feature type="region of interest" description="Disordered" evidence="1">
    <location>
        <begin position="108"/>
        <end position="134"/>
    </location>
</feature>
<dbReference type="AlphaFoldDB" id="A0A6A5WGJ8"/>
<accession>A0A6A5WGJ8</accession>
<evidence type="ECO:0000313" key="2">
    <source>
        <dbReference type="EMBL" id="KAF2000188.1"/>
    </source>
</evidence>
<gene>
    <name evidence="2" type="ORF">P154DRAFT_522695</name>
</gene>
<keyword evidence="3" id="KW-1185">Reference proteome</keyword>
<feature type="compositionally biased region" description="Polar residues" evidence="1">
    <location>
        <begin position="111"/>
        <end position="122"/>
    </location>
</feature>
<organism evidence="2 3">
    <name type="scientific">Amniculicola lignicola CBS 123094</name>
    <dbReference type="NCBI Taxonomy" id="1392246"/>
    <lineage>
        <taxon>Eukaryota</taxon>
        <taxon>Fungi</taxon>
        <taxon>Dikarya</taxon>
        <taxon>Ascomycota</taxon>
        <taxon>Pezizomycotina</taxon>
        <taxon>Dothideomycetes</taxon>
        <taxon>Pleosporomycetidae</taxon>
        <taxon>Pleosporales</taxon>
        <taxon>Amniculicolaceae</taxon>
        <taxon>Amniculicola</taxon>
    </lineage>
</organism>
<dbReference type="Proteomes" id="UP000799779">
    <property type="component" value="Unassembled WGS sequence"/>
</dbReference>
<proteinExistence type="predicted"/>
<name>A0A6A5WGJ8_9PLEO</name>
<evidence type="ECO:0000313" key="3">
    <source>
        <dbReference type="Proteomes" id="UP000799779"/>
    </source>
</evidence>
<protein>
    <submittedName>
        <fullName evidence="2">Uncharacterized protein</fullName>
    </submittedName>
</protein>
<dbReference type="EMBL" id="ML977590">
    <property type="protein sequence ID" value="KAF2000188.1"/>
    <property type="molecule type" value="Genomic_DNA"/>
</dbReference>
<evidence type="ECO:0000256" key="1">
    <source>
        <dbReference type="SAM" id="MobiDB-lite"/>
    </source>
</evidence>
<sequence>MPGQRRGRGGTSDMSWAVANYERSNTQQLKATHFDWAARHPGYGPGAQEAMNVRFEREMVERGLKRERAVATAAAAAAAAPKTPCTSSQAHIVDKELIKLPDAGRYASETGVGSQHTTPNLVGTSRTSASGSSRSLIKTRSVVASSTTVTKEKADPLKKVAVGKVVKKTQTRKAPMTAGTKRLWKVLGIK</sequence>
<reference evidence="2" key="1">
    <citation type="journal article" date="2020" name="Stud. Mycol.">
        <title>101 Dothideomycetes genomes: a test case for predicting lifestyles and emergence of pathogens.</title>
        <authorList>
            <person name="Haridas S."/>
            <person name="Albert R."/>
            <person name="Binder M."/>
            <person name="Bloem J."/>
            <person name="Labutti K."/>
            <person name="Salamov A."/>
            <person name="Andreopoulos B."/>
            <person name="Baker S."/>
            <person name="Barry K."/>
            <person name="Bills G."/>
            <person name="Bluhm B."/>
            <person name="Cannon C."/>
            <person name="Castanera R."/>
            <person name="Culley D."/>
            <person name="Daum C."/>
            <person name="Ezra D."/>
            <person name="Gonzalez J."/>
            <person name="Henrissat B."/>
            <person name="Kuo A."/>
            <person name="Liang C."/>
            <person name="Lipzen A."/>
            <person name="Lutzoni F."/>
            <person name="Magnuson J."/>
            <person name="Mondo S."/>
            <person name="Nolan M."/>
            <person name="Ohm R."/>
            <person name="Pangilinan J."/>
            <person name="Park H.-J."/>
            <person name="Ramirez L."/>
            <person name="Alfaro M."/>
            <person name="Sun H."/>
            <person name="Tritt A."/>
            <person name="Yoshinaga Y."/>
            <person name="Zwiers L.-H."/>
            <person name="Turgeon B."/>
            <person name="Goodwin S."/>
            <person name="Spatafora J."/>
            <person name="Crous P."/>
            <person name="Grigoriev I."/>
        </authorList>
    </citation>
    <scope>NUCLEOTIDE SEQUENCE</scope>
    <source>
        <strain evidence="2">CBS 123094</strain>
    </source>
</reference>